<dbReference type="EMBL" id="JAOANI010000015">
    <property type="protein sequence ID" value="MCT7358949.1"/>
    <property type="molecule type" value="Genomic_DNA"/>
</dbReference>
<evidence type="ECO:0000259" key="2">
    <source>
        <dbReference type="Pfam" id="PF00561"/>
    </source>
</evidence>
<evidence type="ECO:0000313" key="3">
    <source>
        <dbReference type="EMBL" id="MCT7358949.1"/>
    </source>
</evidence>
<dbReference type="SUPFAM" id="SSF53474">
    <property type="entry name" value="alpha/beta-Hydrolases"/>
    <property type="match status" value="1"/>
</dbReference>
<protein>
    <submittedName>
        <fullName evidence="3">Triacylglycerol lipase</fullName>
    </submittedName>
</protein>
<gene>
    <name evidence="3" type="ORF">NYR02_07960</name>
</gene>
<reference evidence="3" key="2">
    <citation type="submission" date="2022-08" db="EMBL/GenBank/DDBJ databases">
        <authorList>
            <person name="Dong C."/>
        </authorList>
    </citation>
    <scope>NUCLEOTIDE SEQUENCE</scope>
    <source>
        <strain evidence="3">59MF3M-4</strain>
    </source>
</reference>
<accession>A0A9X2WET8</accession>
<feature type="chain" id="PRO_5040928174" evidence="1">
    <location>
        <begin position="26"/>
        <end position="322"/>
    </location>
</feature>
<dbReference type="RefSeq" id="WP_260975841.1">
    <property type="nucleotide sequence ID" value="NZ_JAOANI010000015.1"/>
</dbReference>
<evidence type="ECO:0000313" key="4">
    <source>
        <dbReference type="Proteomes" id="UP001147830"/>
    </source>
</evidence>
<dbReference type="Gene3D" id="3.40.50.1820">
    <property type="entry name" value="alpha/beta hydrolase"/>
    <property type="match status" value="1"/>
</dbReference>
<comment type="caution">
    <text evidence="3">The sequence shown here is derived from an EMBL/GenBank/DDBJ whole genome shotgun (WGS) entry which is preliminary data.</text>
</comment>
<keyword evidence="1" id="KW-0732">Signal</keyword>
<dbReference type="Pfam" id="PF00561">
    <property type="entry name" value="Abhydrolase_1"/>
    <property type="match status" value="1"/>
</dbReference>
<reference evidence="3" key="1">
    <citation type="journal article" date="2022" name="Front. Microbiol.">
        <title>Genome-based taxonomic rearrangement of Oceanobacter-related bacteria including the description of Thalassolituus hydrocarbonoclasticus sp. nov. and Thalassolituus pacificus sp. nov. and emended description of the genus Thalassolituus.</title>
        <authorList>
            <person name="Dong C."/>
            <person name="Wei L."/>
            <person name="Wang J."/>
            <person name="Lai Q."/>
            <person name="Huang Z."/>
            <person name="Shao Z."/>
        </authorList>
    </citation>
    <scope>NUCLEOTIDE SEQUENCE</scope>
    <source>
        <strain evidence="3">59MF3M-4</strain>
    </source>
</reference>
<dbReference type="Proteomes" id="UP001147830">
    <property type="component" value="Unassembled WGS sequence"/>
</dbReference>
<keyword evidence="4" id="KW-1185">Reference proteome</keyword>
<dbReference type="InterPro" id="IPR000073">
    <property type="entry name" value="AB_hydrolase_1"/>
</dbReference>
<name>A0A9X2WET8_9GAMM</name>
<sequence length="322" mass="34481">MLRVLSVRQLLLCCALMLSPFMASAMSSSGNTSGYTQTRHPIMLVQGILAFDNIAGIDYWYKIGTKLQQGGAKVYVAHINAFNNSIDRGEQLIHEMETLQAMNPGIEKFNLIAHSQGGLTARYVMSVRPDLVASVTTVGSPHQGAPIADLVNGVFADDTLLGNLFEVVGNTAGNLIDLLSGDDVPAGDVRSLTTEFTSAGAAAFNQNFPAGLPQTHCGEGPQQVNIGGHNIRLYSWGGDANLTNILDPLDYLFATTGLLFGREGNDGITGRCSNHFGKVLRDNYPLNHADLINQVLGLRGLTATDPLSIYRSHANRLKNAGL</sequence>
<organism evidence="3 4">
    <name type="scientific">Thalassolituus pacificus</name>
    <dbReference type="NCBI Taxonomy" id="2975440"/>
    <lineage>
        <taxon>Bacteria</taxon>
        <taxon>Pseudomonadati</taxon>
        <taxon>Pseudomonadota</taxon>
        <taxon>Gammaproteobacteria</taxon>
        <taxon>Oceanospirillales</taxon>
        <taxon>Oceanospirillaceae</taxon>
        <taxon>Thalassolituus</taxon>
    </lineage>
</organism>
<feature type="signal peptide" evidence="1">
    <location>
        <begin position="1"/>
        <end position="25"/>
    </location>
</feature>
<evidence type="ECO:0000256" key="1">
    <source>
        <dbReference type="SAM" id="SignalP"/>
    </source>
</evidence>
<proteinExistence type="predicted"/>
<dbReference type="InterPro" id="IPR029058">
    <property type="entry name" value="AB_hydrolase_fold"/>
</dbReference>
<dbReference type="AlphaFoldDB" id="A0A9X2WET8"/>
<feature type="domain" description="AB hydrolase-1" evidence="2">
    <location>
        <begin position="41"/>
        <end position="177"/>
    </location>
</feature>